<evidence type="ECO:0000259" key="9">
    <source>
        <dbReference type="PROSITE" id="PS51133"/>
    </source>
</evidence>
<dbReference type="EMBL" id="WJXA01000005">
    <property type="protein sequence ID" value="KAF7142270.1"/>
    <property type="molecule type" value="Genomic_DNA"/>
</dbReference>
<comment type="subcellular location">
    <subcellularLocation>
        <location evidence="1 7">Nucleus</location>
    </subcellularLocation>
</comment>
<dbReference type="SUPFAM" id="SSF47676">
    <property type="entry name" value="Conserved domain common to transcription factors TFIIS, elongin A, CRSP70"/>
    <property type="match status" value="1"/>
</dbReference>
<dbReference type="InterPro" id="IPR035100">
    <property type="entry name" value="TF_IIS-typ"/>
</dbReference>
<evidence type="ECO:0000256" key="2">
    <source>
        <dbReference type="ARBA" id="ARBA00022723"/>
    </source>
</evidence>
<dbReference type="Gene3D" id="1.20.930.10">
    <property type="entry name" value="Conserved domain common to transcription factors TFIIS, elongin A, CRSP70"/>
    <property type="match status" value="1"/>
</dbReference>
<keyword evidence="5 7" id="KW-0539">Nucleus</keyword>
<dbReference type="Gene3D" id="1.10.472.30">
    <property type="entry name" value="Transcription elongation factor S-II, central domain"/>
    <property type="match status" value="1"/>
</dbReference>
<dbReference type="SUPFAM" id="SSF57783">
    <property type="entry name" value="Zinc beta-ribbon"/>
    <property type="match status" value="1"/>
</dbReference>
<dbReference type="PIRSF" id="PIRSF006704">
    <property type="entry name" value="TF_IIS"/>
    <property type="match status" value="1"/>
</dbReference>
<gene>
    <name evidence="12" type="ORF">RHSIM_Rhsim05G0231600</name>
</gene>
<dbReference type="InterPro" id="IPR036575">
    <property type="entry name" value="TFIIS_cen_dom_sf"/>
</dbReference>
<accession>A0A834LP44</accession>
<dbReference type="SMART" id="SM00440">
    <property type="entry name" value="ZnF_C2C2"/>
    <property type="match status" value="1"/>
</dbReference>
<reference evidence="12" key="1">
    <citation type="submission" date="2019-11" db="EMBL/GenBank/DDBJ databases">
        <authorList>
            <person name="Liu Y."/>
            <person name="Hou J."/>
            <person name="Li T.-Q."/>
            <person name="Guan C.-H."/>
            <person name="Wu X."/>
            <person name="Wu H.-Z."/>
            <person name="Ling F."/>
            <person name="Zhang R."/>
            <person name="Shi X.-G."/>
            <person name="Ren J.-P."/>
            <person name="Chen E.-F."/>
            <person name="Sun J.-M."/>
        </authorList>
    </citation>
    <scope>NUCLEOTIDE SEQUENCE</scope>
    <source>
        <strain evidence="12">Adult_tree_wgs_1</strain>
        <tissue evidence="12">Leaves</tissue>
    </source>
</reference>
<dbReference type="GO" id="GO:0005634">
    <property type="term" value="C:nucleus"/>
    <property type="evidence" value="ECO:0007669"/>
    <property type="project" value="UniProtKB-SubCell"/>
</dbReference>
<dbReference type="PANTHER" id="PTHR11477">
    <property type="entry name" value="TRANSCRIPTION FACTOR S-II ZINC FINGER DOMAIN-CONTAINING PROTEIN"/>
    <property type="match status" value="1"/>
</dbReference>
<organism evidence="12 13">
    <name type="scientific">Rhododendron simsii</name>
    <name type="common">Sims's rhododendron</name>
    <dbReference type="NCBI Taxonomy" id="118357"/>
    <lineage>
        <taxon>Eukaryota</taxon>
        <taxon>Viridiplantae</taxon>
        <taxon>Streptophyta</taxon>
        <taxon>Embryophyta</taxon>
        <taxon>Tracheophyta</taxon>
        <taxon>Spermatophyta</taxon>
        <taxon>Magnoliopsida</taxon>
        <taxon>eudicotyledons</taxon>
        <taxon>Gunneridae</taxon>
        <taxon>Pentapetalae</taxon>
        <taxon>asterids</taxon>
        <taxon>Ericales</taxon>
        <taxon>Ericaceae</taxon>
        <taxon>Ericoideae</taxon>
        <taxon>Rhodoreae</taxon>
        <taxon>Rhododendron</taxon>
    </lineage>
</organism>
<dbReference type="InterPro" id="IPR035441">
    <property type="entry name" value="TFIIS/LEDGF_dom_sf"/>
</dbReference>
<evidence type="ECO:0000259" key="10">
    <source>
        <dbReference type="PROSITE" id="PS51319"/>
    </source>
</evidence>
<evidence type="ECO:0000313" key="12">
    <source>
        <dbReference type="EMBL" id="KAF7142270.1"/>
    </source>
</evidence>
<dbReference type="SUPFAM" id="SSF46942">
    <property type="entry name" value="Elongation factor TFIIS domain 2"/>
    <property type="match status" value="1"/>
</dbReference>
<protein>
    <recommendedName>
        <fullName evidence="14">Transcription elongation factor TFIIS</fullName>
    </recommendedName>
</protein>
<dbReference type="CDD" id="cd13749">
    <property type="entry name" value="Zn-ribbon_TFIIS"/>
    <property type="match status" value="1"/>
</dbReference>
<proteinExistence type="predicted"/>
<dbReference type="PROSITE" id="PS51319">
    <property type="entry name" value="TFIIS_N"/>
    <property type="match status" value="1"/>
</dbReference>
<feature type="compositionally biased region" description="Basic and acidic residues" evidence="8">
    <location>
        <begin position="254"/>
        <end position="264"/>
    </location>
</feature>
<dbReference type="NCBIfam" id="TIGR01385">
    <property type="entry name" value="TFSII"/>
    <property type="match status" value="1"/>
</dbReference>
<dbReference type="Proteomes" id="UP000626092">
    <property type="component" value="Unassembled WGS sequence"/>
</dbReference>
<evidence type="ECO:0000256" key="5">
    <source>
        <dbReference type="ARBA" id="ARBA00023242"/>
    </source>
</evidence>
<dbReference type="InterPro" id="IPR003618">
    <property type="entry name" value="TFIIS_cen_dom"/>
</dbReference>
<dbReference type="InterPro" id="IPR003617">
    <property type="entry name" value="TFIIS/CRSP70_N_sub"/>
</dbReference>
<evidence type="ECO:0000259" key="11">
    <source>
        <dbReference type="PROSITE" id="PS51321"/>
    </source>
</evidence>
<dbReference type="GO" id="GO:0008270">
    <property type="term" value="F:zinc ion binding"/>
    <property type="evidence" value="ECO:0007669"/>
    <property type="project" value="UniProtKB-KW"/>
</dbReference>
<keyword evidence="2" id="KW-0479">Metal-binding</keyword>
<keyword evidence="3 6" id="KW-0863">Zinc-finger</keyword>
<dbReference type="FunFam" id="2.20.25.10:FF:000001">
    <property type="entry name" value="Probable Transcription elongation factor S-II"/>
    <property type="match status" value="1"/>
</dbReference>
<dbReference type="Gene3D" id="2.20.25.10">
    <property type="match status" value="1"/>
</dbReference>
<keyword evidence="13" id="KW-1185">Reference proteome</keyword>
<evidence type="ECO:0008006" key="14">
    <source>
        <dbReference type="Google" id="ProtNLM"/>
    </source>
</evidence>
<evidence type="ECO:0000256" key="6">
    <source>
        <dbReference type="PROSITE-ProRule" id="PRU00472"/>
    </source>
</evidence>
<feature type="domain" description="TFIIS-type" evidence="9">
    <location>
        <begin position="417"/>
        <end position="457"/>
    </location>
</feature>
<dbReference type="InterPro" id="IPR006289">
    <property type="entry name" value="TFSII"/>
</dbReference>
<feature type="compositionally biased region" description="Low complexity" evidence="8">
    <location>
        <begin position="265"/>
        <end position="280"/>
    </location>
</feature>
<dbReference type="CDD" id="cd00183">
    <property type="entry name" value="TFIIS_I"/>
    <property type="match status" value="1"/>
</dbReference>
<dbReference type="Pfam" id="PF08711">
    <property type="entry name" value="Med26"/>
    <property type="match status" value="1"/>
</dbReference>
<dbReference type="InterPro" id="IPR017923">
    <property type="entry name" value="TFIIS_N"/>
</dbReference>
<evidence type="ECO:0000256" key="1">
    <source>
        <dbReference type="ARBA" id="ARBA00004123"/>
    </source>
</evidence>
<feature type="domain" description="TFIIS central" evidence="11">
    <location>
        <begin position="291"/>
        <end position="414"/>
    </location>
</feature>
<evidence type="ECO:0000256" key="7">
    <source>
        <dbReference type="PROSITE-ProRule" id="PRU00649"/>
    </source>
</evidence>
<dbReference type="OrthoDB" id="44867at2759"/>
<dbReference type="PROSITE" id="PS51321">
    <property type="entry name" value="TFIIS_CENTRAL"/>
    <property type="match status" value="1"/>
</dbReference>
<dbReference type="SMART" id="SM00510">
    <property type="entry name" value="TFS2M"/>
    <property type="match status" value="1"/>
</dbReference>
<dbReference type="Pfam" id="PF07500">
    <property type="entry name" value="TFIIS_M"/>
    <property type="match status" value="1"/>
</dbReference>
<comment type="caution">
    <text evidence="12">The sequence shown here is derived from an EMBL/GenBank/DDBJ whole genome shotgun (WGS) entry which is preliminary data.</text>
</comment>
<name>A0A834LP44_RHOSS</name>
<keyword evidence="4" id="KW-0862">Zinc</keyword>
<dbReference type="PROSITE" id="PS51133">
    <property type="entry name" value="ZF_TFIIS_2"/>
    <property type="match status" value="1"/>
</dbReference>
<dbReference type="GO" id="GO:0003676">
    <property type="term" value="F:nucleic acid binding"/>
    <property type="evidence" value="ECO:0007669"/>
    <property type="project" value="InterPro"/>
</dbReference>
<evidence type="ECO:0000256" key="4">
    <source>
        <dbReference type="ARBA" id="ARBA00022833"/>
    </source>
</evidence>
<evidence type="ECO:0000313" key="13">
    <source>
        <dbReference type="Proteomes" id="UP000626092"/>
    </source>
</evidence>
<dbReference type="GO" id="GO:0006368">
    <property type="term" value="P:transcription elongation by RNA polymerase II"/>
    <property type="evidence" value="ECO:0007669"/>
    <property type="project" value="InterPro"/>
</dbReference>
<feature type="region of interest" description="Disordered" evidence="8">
    <location>
        <begin position="249"/>
        <end position="281"/>
    </location>
</feature>
<feature type="domain" description="TFIIS N-terminal" evidence="10">
    <location>
        <begin position="48"/>
        <end position="129"/>
    </location>
</feature>
<dbReference type="SMART" id="SM00509">
    <property type="entry name" value="TFS2N"/>
    <property type="match status" value="1"/>
</dbReference>
<dbReference type="AlphaFoldDB" id="A0A834LP44"/>
<dbReference type="InterPro" id="IPR001222">
    <property type="entry name" value="Znf_TFIIS"/>
</dbReference>
<dbReference type="Pfam" id="PF01096">
    <property type="entry name" value="Zn_ribbon_TFIIS"/>
    <property type="match status" value="1"/>
</dbReference>
<dbReference type="PANTHER" id="PTHR11477:SF0">
    <property type="entry name" value="IP08861P-RELATED"/>
    <property type="match status" value="1"/>
</dbReference>
<evidence type="ECO:0000256" key="8">
    <source>
        <dbReference type="SAM" id="MobiDB-lite"/>
    </source>
</evidence>
<evidence type="ECO:0000256" key="3">
    <source>
        <dbReference type="ARBA" id="ARBA00022771"/>
    </source>
</evidence>
<sequence length="459" mass="51925">MLCQRLRIQIRSSPSPLFPFNKQQPTFSCISKIRSGGDMERELVELFEAAKKAADAAALEDQGASSAGPKVDRCLDVLNQLRSFPVTYDVLVSTQVAKRLRPLTKHPAKQIQTRVVDVLEIWKKIIVNEATRKKNDGIDIRSPRLTEGTEVKNVKVEEVRKTASITVEKILKTEGDLNRHGSFSRSESIKVETKTGPTDTVKAEKMDWSETVKIQKEEEQVFSRSESIKVEKKVETVNSVKAEKNGWMDTSNAKVEKISNKEKPASSTKKPPQASSAPPKLTSMIKCNEVTRDRIRELLLEAFSKVPGEANEDFKDEVDACDPIRVAVSVESAMFEKMGRSNGAQKIKYRSIMFNLKDTNNPDLRRKVLLGQVKPERLVDMTPEEMASDERQREIEQIKEKALFECERAAAPKASTNQFKCGRCGKRETTYYQLQTRSADEPMTTFVTCVNCQNHWKFC</sequence>
<dbReference type="PROSITE" id="PS00466">
    <property type="entry name" value="ZF_TFIIS_1"/>
    <property type="match status" value="1"/>
</dbReference>